<dbReference type="Pfam" id="PF07238">
    <property type="entry name" value="PilZ"/>
    <property type="match status" value="1"/>
</dbReference>
<dbReference type="EMBL" id="AP017312">
    <property type="protein sequence ID" value="BAU26654.1"/>
    <property type="molecule type" value="Genomic_DNA"/>
</dbReference>
<sequence>MIYIMDERRKEERRILYIPLCSDVTIGSIHQQEVLCGSMEACIKDISIHGLRCISPLRFPINSNFILRFQTRIMDNVINLDGNIAWRKNDPQAPGIYEYGIQLHHDEFSSAMFTKLFNDMGIWLKSSSFVPGCRFCTKETCPLYPSKHKIEHH</sequence>
<dbReference type="KEGG" id="asoc:CB4_00796"/>
<reference evidence="1 2" key="1">
    <citation type="submission" date="2015-12" db="EMBL/GenBank/DDBJ databases">
        <title>Genome sequence of Aneurinibacillus soli.</title>
        <authorList>
            <person name="Lee J.S."/>
            <person name="Lee K.C."/>
            <person name="Kim K.K."/>
            <person name="Lee B.W."/>
        </authorList>
    </citation>
    <scope>NUCLEOTIDE SEQUENCE [LARGE SCALE GENOMIC DNA]</scope>
    <source>
        <strain evidence="1 2">CB4</strain>
    </source>
</reference>
<gene>
    <name evidence="1" type="ORF">CB4_00796</name>
</gene>
<dbReference type="AlphaFoldDB" id="A0A0U5BES8"/>
<dbReference type="SUPFAM" id="SSF141371">
    <property type="entry name" value="PilZ domain-like"/>
    <property type="match status" value="1"/>
</dbReference>
<proteinExistence type="predicted"/>
<dbReference type="InterPro" id="IPR009875">
    <property type="entry name" value="PilZ_domain"/>
</dbReference>
<evidence type="ECO:0000313" key="2">
    <source>
        <dbReference type="Proteomes" id="UP000217696"/>
    </source>
</evidence>
<dbReference type="Proteomes" id="UP000217696">
    <property type="component" value="Chromosome"/>
</dbReference>
<dbReference type="OrthoDB" id="2382373at2"/>
<accession>A0A0U5BES8</accession>
<name>A0A0U5BES8_9BACL</name>
<dbReference type="Gene3D" id="2.40.10.220">
    <property type="entry name" value="predicted glycosyltransferase like domains"/>
    <property type="match status" value="1"/>
</dbReference>
<protein>
    <submittedName>
        <fullName evidence="1">PilZ domain protein</fullName>
    </submittedName>
</protein>
<organism evidence="1 2">
    <name type="scientific">Aneurinibacillus soli</name>
    <dbReference type="NCBI Taxonomy" id="1500254"/>
    <lineage>
        <taxon>Bacteria</taxon>
        <taxon>Bacillati</taxon>
        <taxon>Bacillota</taxon>
        <taxon>Bacilli</taxon>
        <taxon>Bacillales</taxon>
        <taxon>Paenibacillaceae</taxon>
        <taxon>Aneurinibacillus group</taxon>
        <taxon>Aneurinibacillus</taxon>
    </lineage>
</organism>
<evidence type="ECO:0000313" key="1">
    <source>
        <dbReference type="EMBL" id="BAU26654.1"/>
    </source>
</evidence>
<dbReference type="RefSeq" id="WP_096463682.1">
    <property type="nucleotide sequence ID" value="NZ_AP017312.1"/>
</dbReference>
<keyword evidence="2" id="KW-1185">Reference proteome</keyword>
<dbReference type="GO" id="GO:0035438">
    <property type="term" value="F:cyclic-di-GMP binding"/>
    <property type="evidence" value="ECO:0007669"/>
    <property type="project" value="InterPro"/>
</dbReference>